<dbReference type="InterPro" id="IPR036662">
    <property type="entry name" value="PTS_EIIA_man-typ_sf"/>
</dbReference>
<dbReference type="Gene3D" id="3.40.50.510">
    <property type="entry name" value="Phosphotransferase system, mannose-type IIA component"/>
    <property type="match status" value="1"/>
</dbReference>
<dbReference type="EMBL" id="VSSQ01006602">
    <property type="protein sequence ID" value="MPM33252.1"/>
    <property type="molecule type" value="Genomic_DNA"/>
</dbReference>
<dbReference type="Gene3D" id="1.10.1790.10">
    <property type="entry name" value="PRD domain"/>
    <property type="match status" value="2"/>
</dbReference>
<accession>A0A644YXP6</accession>
<feature type="domain" description="PTS EIIA type-4" evidence="2">
    <location>
        <begin position="264"/>
        <end position="394"/>
    </location>
</feature>
<organism evidence="4">
    <name type="scientific">bioreactor metagenome</name>
    <dbReference type="NCBI Taxonomy" id="1076179"/>
    <lineage>
        <taxon>unclassified sequences</taxon>
        <taxon>metagenomes</taxon>
        <taxon>ecological metagenomes</taxon>
    </lineage>
</organism>
<evidence type="ECO:0000256" key="1">
    <source>
        <dbReference type="ARBA" id="ARBA00022679"/>
    </source>
</evidence>
<dbReference type="SUPFAM" id="SSF53062">
    <property type="entry name" value="PTS system fructose IIA component-like"/>
    <property type="match status" value="1"/>
</dbReference>
<evidence type="ECO:0000259" key="3">
    <source>
        <dbReference type="PROSITE" id="PS51372"/>
    </source>
</evidence>
<evidence type="ECO:0000259" key="2">
    <source>
        <dbReference type="PROSITE" id="PS51096"/>
    </source>
</evidence>
<dbReference type="GO" id="GO:0016020">
    <property type="term" value="C:membrane"/>
    <property type="evidence" value="ECO:0007669"/>
    <property type="project" value="InterPro"/>
</dbReference>
<dbReference type="AlphaFoldDB" id="A0A644YXP6"/>
<comment type="caution">
    <text evidence="4">The sequence shown here is derived from an EMBL/GenBank/DDBJ whole genome shotgun (WGS) entry which is preliminary data.</text>
</comment>
<evidence type="ECO:0008006" key="5">
    <source>
        <dbReference type="Google" id="ProtNLM"/>
    </source>
</evidence>
<dbReference type="GO" id="GO:0009401">
    <property type="term" value="P:phosphoenolpyruvate-dependent sugar phosphotransferase system"/>
    <property type="evidence" value="ECO:0007669"/>
    <property type="project" value="InterPro"/>
</dbReference>
<dbReference type="PROSITE" id="PS51096">
    <property type="entry name" value="PTS_EIIA_TYPE_4"/>
    <property type="match status" value="1"/>
</dbReference>
<dbReference type="GO" id="GO:0006355">
    <property type="term" value="P:regulation of DNA-templated transcription"/>
    <property type="evidence" value="ECO:0007669"/>
    <property type="project" value="InterPro"/>
</dbReference>
<dbReference type="InterPro" id="IPR036634">
    <property type="entry name" value="PRD_sf"/>
</dbReference>
<dbReference type="Pfam" id="PF00874">
    <property type="entry name" value="PRD"/>
    <property type="match status" value="2"/>
</dbReference>
<dbReference type="InterPro" id="IPR011608">
    <property type="entry name" value="PRD"/>
</dbReference>
<protein>
    <recommendedName>
        <fullName evidence="5">PRD domain-containing protein</fullName>
    </recommendedName>
</protein>
<name>A0A644YXP6_9ZZZZ</name>
<feature type="domain" description="PRD" evidence="3">
    <location>
        <begin position="412"/>
        <end position="509"/>
    </location>
</feature>
<evidence type="ECO:0000313" key="4">
    <source>
        <dbReference type="EMBL" id="MPM33252.1"/>
    </source>
</evidence>
<reference evidence="4" key="1">
    <citation type="submission" date="2019-08" db="EMBL/GenBank/DDBJ databases">
        <authorList>
            <person name="Kucharzyk K."/>
            <person name="Murdoch R.W."/>
            <person name="Higgins S."/>
            <person name="Loffler F."/>
        </authorList>
    </citation>
    <scope>NUCLEOTIDE SEQUENCE</scope>
</reference>
<dbReference type="SUPFAM" id="SSF63520">
    <property type="entry name" value="PTS-regulatory domain, PRD"/>
    <property type="match status" value="2"/>
</dbReference>
<dbReference type="InterPro" id="IPR004701">
    <property type="entry name" value="PTS_EIIA_man-typ"/>
</dbReference>
<proteinExistence type="predicted"/>
<dbReference type="PROSITE" id="PS51372">
    <property type="entry name" value="PRD_2"/>
    <property type="match status" value="2"/>
</dbReference>
<gene>
    <name evidence="4" type="ORF">SDC9_79821</name>
</gene>
<feature type="domain" description="PRD" evidence="3">
    <location>
        <begin position="156"/>
        <end position="263"/>
    </location>
</feature>
<dbReference type="GO" id="GO:0016740">
    <property type="term" value="F:transferase activity"/>
    <property type="evidence" value="ECO:0007669"/>
    <property type="project" value="UniProtKB-KW"/>
</dbReference>
<keyword evidence="1" id="KW-0808">Transferase</keyword>
<sequence>MQTKFPIRMHKDILALFVLKQYKENLTELHNEVRQVCSKAFLDACNSSLNILAIGFQHLSVEMSSLTNDSPLKLTISRILSALPNDYLLIDEKGNSSAIDYFRDASKDYGLARINNFICEFNTDIETIDNIQDYVTENLSILTNCGNTQLNALKNSINPITYQLFLKAITDKTTLNNFNQYPTLFYGSLIHVSNLIKRIENYSYSTGSGNDQPYTKNIYANEYQDAEGIIRSIENLYHCQISSREIDFITLYFAIANQCANKSAPSIILLSHGPDIAKTMEIFIKKEFPSEVKIIGIDYQPEMQFNDLLEITAIRAHELDNGAGILIIADFEPLLSVSDYLRINENIKSRTLSPLSLTLIQDTISKIAQGLTLDQIAQVHDKKTETKTPADDTITFIDKLTANFINKTLTFIDPNKAVSHLSTALNSICENLNLLQTDNITVKFLCHSVHMLERVIRKEPLIYPKLNSFINQNQKTFQVIEKSFNTIEEVFGIKISSDELAYITEIFIN</sequence>